<reference evidence="1 2" key="1">
    <citation type="submission" date="2019-10" db="EMBL/GenBank/DDBJ databases">
        <title>Extracellular Electron Transfer in a Candidatus Methanoperedens spp. Enrichment Culture.</title>
        <authorList>
            <person name="Berger S."/>
            <person name="Rangel Shaw D."/>
            <person name="Berben T."/>
            <person name="In 'T Zandt M."/>
            <person name="Frank J."/>
            <person name="Reimann J."/>
            <person name="Jetten M.S.M."/>
            <person name="Welte C.U."/>
        </authorList>
    </citation>
    <scope>NUCLEOTIDE SEQUENCE [LARGE SCALE GENOMIC DNA]</scope>
    <source>
        <strain evidence="1">SB12</strain>
    </source>
</reference>
<sequence length="305" mass="35122">MAFRDTNSKVPVTVAETMIKTIRLLAASGRRSFQTYLYDPLFYAGWKRDYSAETAARMMTRIEKLEGAQVRTISAHCKRMIAQALTENLSALGNGAIFFFEMMMRHNAVATSPEALEFMSILEDPLRKFEAEQEGAISDRFTERLTASSKEALSEALAPVELGRRENTVKLKEEARILFEKIKRASQKGDLATCRKLISAYLIRFAEAEDNNRDEIEALIEAFEKRESGFRNELHSFMAINLYYQISKGISSGDLRTTIRSIRKYAFIFQGDPLVPYHREIDRLERKLYDIIREKDLMKELIRNS</sequence>
<evidence type="ECO:0000313" key="1">
    <source>
        <dbReference type="EMBL" id="KAB2930267.1"/>
    </source>
</evidence>
<gene>
    <name evidence="1" type="ORF">F9K24_17680</name>
</gene>
<dbReference type="EMBL" id="WBUI01000022">
    <property type="protein sequence ID" value="KAB2930267.1"/>
    <property type="molecule type" value="Genomic_DNA"/>
</dbReference>
<protein>
    <submittedName>
        <fullName evidence="1">Uncharacterized protein</fullName>
    </submittedName>
</protein>
<accession>A0A833GZ33</accession>
<dbReference type="Proteomes" id="UP000460298">
    <property type="component" value="Unassembled WGS sequence"/>
</dbReference>
<comment type="caution">
    <text evidence="1">The sequence shown here is derived from an EMBL/GenBank/DDBJ whole genome shotgun (WGS) entry which is preliminary data.</text>
</comment>
<evidence type="ECO:0000313" key="2">
    <source>
        <dbReference type="Proteomes" id="UP000460298"/>
    </source>
</evidence>
<organism evidence="1 2">
    <name type="scientific">Leptonema illini</name>
    <dbReference type="NCBI Taxonomy" id="183"/>
    <lineage>
        <taxon>Bacteria</taxon>
        <taxon>Pseudomonadati</taxon>
        <taxon>Spirochaetota</taxon>
        <taxon>Spirochaetia</taxon>
        <taxon>Leptospirales</taxon>
        <taxon>Leptospiraceae</taxon>
        <taxon>Leptonema</taxon>
    </lineage>
</organism>
<proteinExistence type="predicted"/>
<dbReference type="AlphaFoldDB" id="A0A833GZ33"/>
<name>A0A833GZ33_9LEPT</name>